<gene>
    <name evidence="4" type="ORF">J3998_04705</name>
</gene>
<feature type="compositionally biased region" description="Low complexity" evidence="2">
    <location>
        <begin position="95"/>
        <end position="106"/>
    </location>
</feature>
<dbReference type="PRINTS" id="PR00625">
    <property type="entry name" value="JDOMAIN"/>
</dbReference>
<protein>
    <submittedName>
        <fullName evidence="4">DnaJ domain-containing protein</fullName>
    </submittedName>
</protein>
<dbReference type="PANTHER" id="PTHR43096:SF52">
    <property type="entry name" value="DNAJ HOMOLOG 1, MITOCHONDRIAL-RELATED"/>
    <property type="match status" value="1"/>
</dbReference>
<dbReference type="Pfam" id="PF01556">
    <property type="entry name" value="DnaJ_C"/>
    <property type="match status" value="1"/>
</dbReference>
<organism evidence="4 5">
    <name type="scientific">Thiomicrorhabdus marina</name>
    <dbReference type="NCBI Taxonomy" id="2818442"/>
    <lineage>
        <taxon>Bacteria</taxon>
        <taxon>Pseudomonadati</taxon>
        <taxon>Pseudomonadota</taxon>
        <taxon>Gammaproteobacteria</taxon>
        <taxon>Thiotrichales</taxon>
        <taxon>Piscirickettsiaceae</taxon>
        <taxon>Thiomicrorhabdus</taxon>
    </lineage>
</organism>
<feature type="domain" description="J" evidence="3">
    <location>
        <begin position="16"/>
        <end position="72"/>
    </location>
</feature>
<evidence type="ECO:0000313" key="4">
    <source>
        <dbReference type="EMBL" id="MBO1926868.1"/>
    </source>
</evidence>
<sequence>MNRQTVLSANFDAGVDYFAVLGVHFGANPKSVKQAYRRMARRYHPDVSKIHNAKSRFQEIAHAYEILNKYRDAYCRAFQRSQQFSAKHKQEAKPSASKKTSYSTEESSAKTKHADSKQGCRQSNGRAQNNQNHRESPFDEWASQRDYQSYNYGQKPIHGKDREVVYPITLRYAIRLLRLGSFYIPGLKVQMKFTRQAFEGKTFRLKDKGYKGLFGGRSGDYMVRFNIKVDAERFHLKDGDLYGKFEIPTIFLQPGKTVYIDSPTGRVEWVVPHYFDINEYIFFRDMGLPADAENIAGDLYAKLIPVD</sequence>
<dbReference type="PANTHER" id="PTHR43096">
    <property type="entry name" value="DNAJ HOMOLOG 1, MITOCHONDRIAL-RELATED"/>
    <property type="match status" value="1"/>
</dbReference>
<feature type="region of interest" description="Disordered" evidence="2">
    <location>
        <begin position="85"/>
        <end position="140"/>
    </location>
</feature>
<evidence type="ECO:0000313" key="5">
    <source>
        <dbReference type="Proteomes" id="UP000664835"/>
    </source>
</evidence>
<dbReference type="Pfam" id="PF00226">
    <property type="entry name" value="DnaJ"/>
    <property type="match status" value="1"/>
</dbReference>
<dbReference type="InterPro" id="IPR036869">
    <property type="entry name" value="J_dom_sf"/>
</dbReference>
<dbReference type="InterPro" id="IPR001623">
    <property type="entry name" value="DnaJ_domain"/>
</dbReference>
<dbReference type="InterPro" id="IPR002939">
    <property type="entry name" value="DnaJ_C"/>
</dbReference>
<dbReference type="SMART" id="SM00271">
    <property type="entry name" value="DnaJ"/>
    <property type="match status" value="1"/>
</dbReference>
<dbReference type="Proteomes" id="UP000664835">
    <property type="component" value="Unassembled WGS sequence"/>
</dbReference>
<comment type="caution">
    <text evidence="4">The sequence shown here is derived from an EMBL/GenBank/DDBJ whole genome shotgun (WGS) entry which is preliminary data.</text>
</comment>
<dbReference type="SUPFAM" id="SSF46565">
    <property type="entry name" value="Chaperone J-domain"/>
    <property type="match status" value="1"/>
</dbReference>
<reference evidence="4 5" key="1">
    <citation type="submission" date="2021-03" db="EMBL/GenBank/DDBJ databases">
        <title>Thiomicrorhabdus sp.nov.,novel sulfur-oxidizing bacteria isolated from coastal sediment.</title>
        <authorList>
            <person name="Liu X."/>
        </authorList>
    </citation>
    <scope>NUCLEOTIDE SEQUENCE [LARGE SCALE GENOMIC DNA]</scope>
    <source>
        <strain evidence="4 5">6S2-11</strain>
    </source>
</reference>
<dbReference type="PROSITE" id="PS50076">
    <property type="entry name" value="DNAJ_2"/>
    <property type="match status" value="1"/>
</dbReference>
<evidence type="ECO:0000256" key="2">
    <source>
        <dbReference type="SAM" id="MobiDB-lite"/>
    </source>
</evidence>
<accession>A0ABS3Q3X1</accession>
<dbReference type="Gene3D" id="1.10.287.110">
    <property type="entry name" value="DnaJ domain"/>
    <property type="match status" value="1"/>
</dbReference>
<proteinExistence type="predicted"/>
<keyword evidence="1" id="KW-0143">Chaperone</keyword>
<name>A0ABS3Q3X1_9GAMM</name>
<evidence type="ECO:0000256" key="1">
    <source>
        <dbReference type="ARBA" id="ARBA00023186"/>
    </source>
</evidence>
<feature type="compositionally biased region" description="Polar residues" evidence="2">
    <location>
        <begin position="119"/>
        <end position="131"/>
    </location>
</feature>
<evidence type="ECO:0000259" key="3">
    <source>
        <dbReference type="PROSITE" id="PS50076"/>
    </source>
</evidence>
<feature type="compositionally biased region" description="Basic and acidic residues" evidence="2">
    <location>
        <begin position="107"/>
        <end position="118"/>
    </location>
</feature>
<keyword evidence="5" id="KW-1185">Reference proteome</keyword>
<dbReference type="CDD" id="cd06257">
    <property type="entry name" value="DnaJ"/>
    <property type="match status" value="1"/>
</dbReference>
<dbReference type="EMBL" id="JAGETV010000005">
    <property type="protein sequence ID" value="MBO1926868.1"/>
    <property type="molecule type" value="Genomic_DNA"/>
</dbReference>